<feature type="region of interest" description="Disordered" evidence="1">
    <location>
        <begin position="46"/>
        <end position="106"/>
    </location>
</feature>
<dbReference type="AlphaFoldDB" id="A0A674BT64"/>
<reference evidence="2" key="1">
    <citation type="submission" date="2025-08" db="UniProtKB">
        <authorList>
            <consortium name="Ensembl"/>
        </authorList>
    </citation>
    <scope>IDENTIFICATION</scope>
</reference>
<reference evidence="2" key="2">
    <citation type="submission" date="2025-09" db="UniProtKB">
        <authorList>
            <consortium name="Ensembl"/>
        </authorList>
    </citation>
    <scope>IDENTIFICATION</scope>
</reference>
<dbReference type="Ensembl" id="ENSSTUT00000079051.1">
    <property type="protein sequence ID" value="ENSSTUP00000074412.1"/>
    <property type="gene ID" value="ENSSTUG00000032633.1"/>
</dbReference>
<keyword evidence="3" id="KW-1185">Reference proteome</keyword>
<evidence type="ECO:0000313" key="3">
    <source>
        <dbReference type="Proteomes" id="UP000472277"/>
    </source>
</evidence>
<accession>A0A674BT64</accession>
<evidence type="ECO:0000313" key="2">
    <source>
        <dbReference type="Ensembl" id="ENSSTUP00000074412.1"/>
    </source>
</evidence>
<name>A0A674BT64_SALTR</name>
<protein>
    <submittedName>
        <fullName evidence="2">Uncharacterized protein</fullName>
    </submittedName>
</protein>
<proteinExistence type="predicted"/>
<feature type="compositionally biased region" description="Basic and acidic residues" evidence="1">
    <location>
        <begin position="46"/>
        <end position="82"/>
    </location>
</feature>
<evidence type="ECO:0000256" key="1">
    <source>
        <dbReference type="SAM" id="MobiDB-lite"/>
    </source>
</evidence>
<dbReference type="Proteomes" id="UP000472277">
    <property type="component" value="Chromosome 13"/>
</dbReference>
<feature type="compositionally biased region" description="Basic and acidic residues" evidence="1">
    <location>
        <begin position="91"/>
        <end position="106"/>
    </location>
</feature>
<sequence>MSVVFRWRGRRLRVCCFQMERSEAACLYCGVSYLIIHKFHALKEQLERGSGERERTQRVQLEEMSEERERTQREQLEKRGSGEMESTEEENEKRSEEGERILKIKK</sequence>
<organism evidence="2 3">
    <name type="scientific">Salmo trutta</name>
    <name type="common">Brown trout</name>
    <dbReference type="NCBI Taxonomy" id="8032"/>
    <lineage>
        <taxon>Eukaryota</taxon>
        <taxon>Metazoa</taxon>
        <taxon>Chordata</taxon>
        <taxon>Craniata</taxon>
        <taxon>Vertebrata</taxon>
        <taxon>Euteleostomi</taxon>
        <taxon>Actinopterygii</taxon>
        <taxon>Neopterygii</taxon>
        <taxon>Teleostei</taxon>
        <taxon>Protacanthopterygii</taxon>
        <taxon>Salmoniformes</taxon>
        <taxon>Salmonidae</taxon>
        <taxon>Salmoninae</taxon>
        <taxon>Salmo</taxon>
    </lineage>
</organism>
<dbReference type="InParanoid" id="A0A674BT64"/>